<comment type="caution">
    <text evidence="1">The sequence shown here is derived from an EMBL/GenBank/DDBJ whole genome shotgun (WGS) entry which is preliminary data.</text>
</comment>
<proteinExistence type="predicted"/>
<dbReference type="AlphaFoldDB" id="A0A6G1DQN9"/>
<organism evidence="1 2">
    <name type="scientific">Oryza meyeriana var. granulata</name>
    <dbReference type="NCBI Taxonomy" id="110450"/>
    <lineage>
        <taxon>Eukaryota</taxon>
        <taxon>Viridiplantae</taxon>
        <taxon>Streptophyta</taxon>
        <taxon>Embryophyta</taxon>
        <taxon>Tracheophyta</taxon>
        <taxon>Spermatophyta</taxon>
        <taxon>Magnoliopsida</taxon>
        <taxon>Liliopsida</taxon>
        <taxon>Poales</taxon>
        <taxon>Poaceae</taxon>
        <taxon>BOP clade</taxon>
        <taxon>Oryzoideae</taxon>
        <taxon>Oryzeae</taxon>
        <taxon>Oryzinae</taxon>
        <taxon>Oryza</taxon>
        <taxon>Oryza meyeriana</taxon>
    </lineage>
</organism>
<gene>
    <name evidence="1" type="ORF">E2562_029468</name>
</gene>
<dbReference type="EMBL" id="SPHZ02000006">
    <property type="protein sequence ID" value="KAF0914532.1"/>
    <property type="molecule type" value="Genomic_DNA"/>
</dbReference>
<evidence type="ECO:0000313" key="1">
    <source>
        <dbReference type="EMBL" id="KAF0914532.1"/>
    </source>
</evidence>
<sequence>MWLHGEVRESRRGTSPCWHGDGTDVMRWGRHYVEHLAGDAAERWRSEVRRLASSSALAGAIG</sequence>
<dbReference type="Proteomes" id="UP000479710">
    <property type="component" value="Unassembled WGS sequence"/>
</dbReference>
<reference evidence="1 2" key="1">
    <citation type="submission" date="2019-11" db="EMBL/GenBank/DDBJ databases">
        <title>Whole genome sequence of Oryza granulata.</title>
        <authorList>
            <person name="Li W."/>
        </authorList>
    </citation>
    <scope>NUCLEOTIDE SEQUENCE [LARGE SCALE GENOMIC DNA]</scope>
    <source>
        <strain evidence="2">cv. Menghai</strain>
        <tissue evidence="1">Leaf</tissue>
    </source>
</reference>
<accession>A0A6G1DQN9</accession>
<evidence type="ECO:0000313" key="2">
    <source>
        <dbReference type="Proteomes" id="UP000479710"/>
    </source>
</evidence>
<keyword evidence="2" id="KW-1185">Reference proteome</keyword>
<name>A0A6G1DQN9_9ORYZ</name>
<protein>
    <submittedName>
        <fullName evidence="1">Uncharacterized protein</fullName>
    </submittedName>
</protein>